<gene>
    <name evidence="9" type="ORF">PV09_09397</name>
</gene>
<sequence>MSSLCYALAHNKPVLKPSTINHEQWYTAMASNRASRRHPERPKNEVVVVESPLHSLSSPTSSLADASIVISDVSSPPTQSEDISLKAHAGDLDTFVPKRFDYTKVEFTRLPGFTKQIGRAVNRLNSPIWDRGVLIEEIETNNHYWLCLECYQKQVKQKHHWPIKNGTSNVTKYIRNRHNEEFRKEDGGWVQLQNRGSTPVSDLDIDPVQKQAVLNHLATSFDNHNFRNLVVRWIVDTNLAFRQVDNKAFRDLIRYLNNRALVPHHTTLISWINNAYKLHKMKVVEHLHQATSRIHIAFDLWSSNNHRSMNGIIAHYLDASYKPQAILLAVPEQTESHSGVDVAAKVIKVIEDFEIQGDHLGWFMVDNASNNDTAVESIASYFGLDAVERRLRCAGHILNLIARSLLYGFDKRLFAQDSEMMDLQDQLTYWRRAGPIGKAHNLIAWTYASPQRVWRWHQSQIDYLSHILKTTNLQSFKPRELYRSNDTRWNSVYNELKMLIEHRAQFEHFIDSERQRNDPGGFTTIADDILDADDWAILAQYMKLLKPCWAAIMDLQGYIQDGKSSSLVNYKDAPKTSLEGEWHFATQIRLALDKAEAYYAKLDDTTVYLAALVLHPSYNWRFVERRWHKQVKWLKAGKAKLKALWQGTYKHVETSVESPQKPRPYEPNMMEAYRLKTLAEIKAQASKAPIGLDEFERYLMQPLVTTDKPIEWWSTTGCIEYPYLTKMALDMLSIPAMSDEPERLFSRLGHMVTKHRNHLKPQTIQATQCLQSWAKAKIIDLKASGGSIRIILVDYPDPPRDPLGSRIADPIHPISTLTSVGFVDTLLTADEAEQSYWSESTQKALTELHRAAILCNDAVFDPATIHAPVRDRAVLGNSTDAAVLRFAEQIKQGKHVSTEYPRVFQIPFNSKNKWMLTMHAQGGKPDDKCVNYLILIKGAPDVLLPNCTQYWSYKDNMIKEIDAEARDRFTRLQNTLSKNAERVILFCQRAYDTTSTLQSNSLGDELMERCFQNLTIIGVLGVLDPPRPEARATVLACRKAGVRFFMVTGDYGLTGAAIARRIGIFTGDRNPDSLKTIKDMRKNANGNKQHSMHSTTSLLLEGHELWDIPDDAWDIICGYEEIVFGRTTPEQKLRIVNEFQKRKYAVAVTGDGVNDAPALRAADIGIAISGGSDVAMEAADLVLLGGLESIVEAIRLGRLVFQNLQKVISYLLPAGSWSEIWPVLVNVFLGVPLPLSSFLMIIICVFTDLFLSLSLIMEKEEFDLLTLPPRNHRKDHLINMKIYAQSYLFIGVMETVIAHSMFFYYMKKHAGIPFHALVFLFEGYTEGFYGYTQDQLTFFNTQGQCVYFVTLVILQIGNILSIRNKRMSILQADPIRKQRRNPWLILSVMIALAIAIFVTEVKGIQDLFGTTSVPIEFWLLPLPLALGILMMDEIRKLIVRISPKGLLARIAW</sequence>
<dbReference type="GO" id="GO:1990573">
    <property type="term" value="P:potassium ion import across plasma membrane"/>
    <property type="evidence" value="ECO:0007669"/>
    <property type="project" value="TreeGrafter"/>
</dbReference>
<comment type="subcellular location">
    <subcellularLocation>
        <location evidence="1">Cell membrane</location>
        <topology evidence="1">Multi-pass membrane protein</topology>
    </subcellularLocation>
</comment>
<keyword evidence="3 6" id="KW-0812">Transmembrane</keyword>
<feature type="transmembrane region" description="Helical" evidence="6">
    <location>
        <begin position="1413"/>
        <end position="1431"/>
    </location>
</feature>
<dbReference type="VEuPathDB" id="FungiDB:PV09_09397"/>
<dbReference type="PANTHER" id="PTHR43294">
    <property type="entry name" value="SODIUM/POTASSIUM-TRANSPORTING ATPASE SUBUNIT ALPHA"/>
    <property type="match status" value="1"/>
</dbReference>
<keyword evidence="2" id="KW-1003">Cell membrane</keyword>
<dbReference type="InterPro" id="IPR023299">
    <property type="entry name" value="ATPase_P-typ_cyto_dom_N"/>
</dbReference>
<dbReference type="STRING" id="253628.A0A0D1X9H5"/>
<organism evidence="9 10">
    <name type="scientific">Verruconis gallopava</name>
    <dbReference type="NCBI Taxonomy" id="253628"/>
    <lineage>
        <taxon>Eukaryota</taxon>
        <taxon>Fungi</taxon>
        <taxon>Dikarya</taxon>
        <taxon>Ascomycota</taxon>
        <taxon>Pezizomycotina</taxon>
        <taxon>Dothideomycetes</taxon>
        <taxon>Pleosporomycetidae</taxon>
        <taxon>Venturiales</taxon>
        <taxon>Sympoventuriaceae</taxon>
        <taxon>Verruconis</taxon>
    </lineage>
</organism>
<evidence type="ECO:0000256" key="2">
    <source>
        <dbReference type="ARBA" id="ARBA00022475"/>
    </source>
</evidence>
<evidence type="ECO:0000256" key="3">
    <source>
        <dbReference type="ARBA" id="ARBA00022692"/>
    </source>
</evidence>
<dbReference type="GO" id="GO:0006883">
    <property type="term" value="P:intracellular sodium ion homeostasis"/>
    <property type="evidence" value="ECO:0007669"/>
    <property type="project" value="TreeGrafter"/>
</dbReference>
<dbReference type="RefSeq" id="XP_016208695.1">
    <property type="nucleotide sequence ID" value="XM_016363453.1"/>
</dbReference>
<proteinExistence type="predicted"/>
<dbReference type="SUPFAM" id="SSF81660">
    <property type="entry name" value="Metal cation-transporting ATPase, ATP-binding domain N"/>
    <property type="match status" value="1"/>
</dbReference>
<dbReference type="SUPFAM" id="SSF81665">
    <property type="entry name" value="Calcium ATPase, transmembrane domain M"/>
    <property type="match status" value="1"/>
</dbReference>
<evidence type="ECO:0000256" key="5">
    <source>
        <dbReference type="ARBA" id="ARBA00023136"/>
    </source>
</evidence>
<dbReference type="PANTHER" id="PTHR43294:SF21">
    <property type="entry name" value="CATION TRANSPORTING ATPASE"/>
    <property type="match status" value="1"/>
</dbReference>
<dbReference type="Gene3D" id="3.40.1110.10">
    <property type="entry name" value="Calcium-transporting ATPase, cytoplasmic domain N"/>
    <property type="match status" value="1"/>
</dbReference>
<dbReference type="GO" id="GO:0005886">
    <property type="term" value="C:plasma membrane"/>
    <property type="evidence" value="ECO:0007669"/>
    <property type="project" value="UniProtKB-SubCell"/>
</dbReference>
<evidence type="ECO:0000256" key="4">
    <source>
        <dbReference type="ARBA" id="ARBA00022989"/>
    </source>
</evidence>
<dbReference type="InterPro" id="IPR050510">
    <property type="entry name" value="Cation_transp_ATPase_P-type"/>
</dbReference>
<dbReference type="PRINTS" id="PR00119">
    <property type="entry name" value="CATATPASE"/>
</dbReference>
<dbReference type="InterPro" id="IPR036412">
    <property type="entry name" value="HAD-like_sf"/>
</dbReference>
<dbReference type="Pfam" id="PF05699">
    <property type="entry name" value="Dimer_Tnp_hAT"/>
    <property type="match status" value="1"/>
</dbReference>
<evidence type="ECO:0000256" key="1">
    <source>
        <dbReference type="ARBA" id="ARBA00004651"/>
    </source>
</evidence>
<dbReference type="NCBIfam" id="TIGR01494">
    <property type="entry name" value="ATPase_P-type"/>
    <property type="match status" value="1"/>
</dbReference>
<dbReference type="GO" id="GO:1902600">
    <property type="term" value="P:proton transmembrane transport"/>
    <property type="evidence" value="ECO:0007669"/>
    <property type="project" value="TreeGrafter"/>
</dbReference>
<dbReference type="SUPFAM" id="SSF53098">
    <property type="entry name" value="Ribonuclease H-like"/>
    <property type="match status" value="1"/>
</dbReference>
<keyword evidence="5 6" id="KW-0472">Membrane</keyword>
<dbReference type="InterPro" id="IPR006068">
    <property type="entry name" value="ATPase_P-typ_cation-transptr_C"/>
</dbReference>
<name>A0A0D1X9H5_9PEZI</name>
<dbReference type="GO" id="GO:0005524">
    <property type="term" value="F:ATP binding"/>
    <property type="evidence" value="ECO:0007669"/>
    <property type="project" value="InterPro"/>
</dbReference>
<feature type="domain" description="Cation-transporting P-type ATPase C-terminal" evidence="7">
    <location>
        <begin position="1232"/>
        <end position="1438"/>
    </location>
</feature>
<dbReference type="InterPro" id="IPR012337">
    <property type="entry name" value="RNaseH-like_sf"/>
</dbReference>
<feature type="domain" description="HAT C-terminal dimerisation" evidence="8">
    <location>
        <begin position="694"/>
        <end position="773"/>
    </location>
</feature>
<dbReference type="GeneID" id="27317370"/>
<dbReference type="InterPro" id="IPR001757">
    <property type="entry name" value="P_typ_ATPase"/>
</dbReference>
<dbReference type="Proteomes" id="UP000053259">
    <property type="component" value="Unassembled WGS sequence"/>
</dbReference>
<feature type="transmembrane region" description="Helical" evidence="6">
    <location>
        <begin position="1282"/>
        <end position="1305"/>
    </location>
</feature>
<dbReference type="GO" id="GO:0046983">
    <property type="term" value="F:protein dimerization activity"/>
    <property type="evidence" value="ECO:0007669"/>
    <property type="project" value="InterPro"/>
</dbReference>
<dbReference type="Pfam" id="PF13246">
    <property type="entry name" value="Cation_ATPase"/>
    <property type="match status" value="1"/>
</dbReference>
<evidence type="ECO:0000256" key="6">
    <source>
        <dbReference type="SAM" id="Phobius"/>
    </source>
</evidence>
<keyword evidence="10" id="KW-1185">Reference proteome</keyword>
<reference evidence="9 10" key="1">
    <citation type="submission" date="2015-01" db="EMBL/GenBank/DDBJ databases">
        <title>The Genome Sequence of Ochroconis gallopava CBS43764.</title>
        <authorList>
            <consortium name="The Broad Institute Genomics Platform"/>
            <person name="Cuomo C."/>
            <person name="de Hoog S."/>
            <person name="Gorbushina A."/>
            <person name="Stielow B."/>
            <person name="Teixiera M."/>
            <person name="Abouelleil A."/>
            <person name="Chapman S.B."/>
            <person name="Priest M."/>
            <person name="Young S.K."/>
            <person name="Wortman J."/>
            <person name="Nusbaum C."/>
            <person name="Birren B."/>
        </authorList>
    </citation>
    <scope>NUCLEOTIDE SEQUENCE [LARGE SCALE GENOMIC DNA]</scope>
    <source>
        <strain evidence="9 10">CBS 43764</strain>
    </source>
</reference>
<dbReference type="Pfam" id="PF00689">
    <property type="entry name" value="Cation_ATPase_C"/>
    <property type="match status" value="1"/>
</dbReference>
<accession>A0A0D1X9H5</accession>
<evidence type="ECO:0000313" key="10">
    <source>
        <dbReference type="Proteomes" id="UP000053259"/>
    </source>
</evidence>
<dbReference type="InterPro" id="IPR008906">
    <property type="entry name" value="HATC_C_dom"/>
</dbReference>
<protein>
    <recommendedName>
        <fullName evidence="11">HAT C-terminal dimerisation domain-containing protein</fullName>
    </recommendedName>
</protein>
<dbReference type="GO" id="GO:0016887">
    <property type="term" value="F:ATP hydrolysis activity"/>
    <property type="evidence" value="ECO:0007669"/>
    <property type="project" value="InterPro"/>
</dbReference>
<dbReference type="GO" id="GO:0005391">
    <property type="term" value="F:P-type sodium:potassium-exchanging transporter activity"/>
    <property type="evidence" value="ECO:0007669"/>
    <property type="project" value="TreeGrafter"/>
</dbReference>
<dbReference type="SUPFAM" id="SSF56784">
    <property type="entry name" value="HAD-like"/>
    <property type="match status" value="1"/>
</dbReference>
<dbReference type="HOGENOM" id="CLU_251231_0_0_1"/>
<evidence type="ECO:0000259" key="7">
    <source>
        <dbReference type="Pfam" id="PF00689"/>
    </source>
</evidence>
<evidence type="ECO:0008006" key="11">
    <source>
        <dbReference type="Google" id="ProtNLM"/>
    </source>
</evidence>
<feature type="transmembrane region" description="Helical" evidence="6">
    <location>
        <begin position="1238"/>
        <end position="1257"/>
    </location>
</feature>
<dbReference type="InParanoid" id="A0A0D1X9H5"/>
<feature type="transmembrane region" description="Helical" evidence="6">
    <location>
        <begin position="1344"/>
        <end position="1362"/>
    </location>
</feature>
<dbReference type="GO" id="GO:0030007">
    <property type="term" value="P:intracellular potassium ion homeostasis"/>
    <property type="evidence" value="ECO:0007669"/>
    <property type="project" value="TreeGrafter"/>
</dbReference>
<keyword evidence="4 6" id="KW-1133">Transmembrane helix</keyword>
<dbReference type="OrthoDB" id="158672at2759"/>
<dbReference type="InterPro" id="IPR023214">
    <property type="entry name" value="HAD_sf"/>
</dbReference>
<dbReference type="PRINTS" id="PR00120">
    <property type="entry name" value="HATPASE"/>
</dbReference>
<dbReference type="Gene3D" id="3.40.50.1000">
    <property type="entry name" value="HAD superfamily/HAD-like"/>
    <property type="match status" value="1"/>
</dbReference>
<dbReference type="Gene3D" id="1.20.1110.10">
    <property type="entry name" value="Calcium-transporting ATPase, transmembrane domain"/>
    <property type="match status" value="1"/>
</dbReference>
<evidence type="ECO:0000259" key="8">
    <source>
        <dbReference type="Pfam" id="PF05699"/>
    </source>
</evidence>
<dbReference type="GO" id="GO:0036376">
    <property type="term" value="P:sodium ion export across plasma membrane"/>
    <property type="evidence" value="ECO:0007669"/>
    <property type="project" value="TreeGrafter"/>
</dbReference>
<feature type="transmembrane region" description="Helical" evidence="6">
    <location>
        <begin position="1383"/>
        <end position="1401"/>
    </location>
</feature>
<evidence type="ECO:0000313" key="9">
    <source>
        <dbReference type="EMBL" id="KIV98825.1"/>
    </source>
</evidence>
<dbReference type="InterPro" id="IPR023298">
    <property type="entry name" value="ATPase_P-typ_TM_dom_sf"/>
</dbReference>
<dbReference type="EMBL" id="KN847594">
    <property type="protein sequence ID" value="KIV98825.1"/>
    <property type="molecule type" value="Genomic_DNA"/>
</dbReference>